<evidence type="ECO:0000256" key="2">
    <source>
        <dbReference type="ARBA" id="ARBA00010199"/>
    </source>
</evidence>
<feature type="transmembrane region" description="Helical" evidence="6">
    <location>
        <begin position="51"/>
        <end position="77"/>
    </location>
</feature>
<feature type="transmembrane region" description="Helical" evidence="6">
    <location>
        <begin position="444"/>
        <end position="466"/>
    </location>
</feature>
<dbReference type="CDD" id="cd13132">
    <property type="entry name" value="MATE_eukaryotic"/>
    <property type="match status" value="1"/>
</dbReference>
<dbReference type="Pfam" id="PF01554">
    <property type="entry name" value="MatE"/>
    <property type="match status" value="2"/>
</dbReference>
<feature type="transmembrane region" description="Helical" evidence="6">
    <location>
        <begin position="223"/>
        <end position="242"/>
    </location>
</feature>
<feature type="transmembrane region" description="Helical" evidence="6">
    <location>
        <begin position="188"/>
        <end position="211"/>
    </location>
</feature>
<evidence type="ECO:0000313" key="7">
    <source>
        <dbReference type="EnsemblPlants" id="Kaladp0087s0045.1.v1.1"/>
    </source>
</evidence>
<dbReference type="AlphaFoldDB" id="A0A7N0UWE9"/>
<evidence type="ECO:0000256" key="4">
    <source>
        <dbReference type="ARBA" id="ARBA00022989"/>
    </source>
</evidence>
<feature type="transmembrane region" description="Helical" evidence="6">
    <location>
        <begin position="301"/>
        <end position="320"/>
    </location>
</feature>
<keyword evidence="5 6" id="KW-0472">Membrane</keyword>
<protein>
    <recommendedName>
        <fullName evidence="6">Protein DETOXIFICATION</fullName>
    </recommendedName>
    <alternativeName>
        <fullName evidence="6">Multidrug and toxic compound extrusion protein</fullName>
    </alternativeName>
</protein>
<dbReference type="GO" id="GO:0015297">
    <property type="term" value="F:antiporter activity"/>
    <property type="evidence" value="ECO:0007669"/>
    <property type="project" value="InterPro"/>
</dbReference>
<keyword evidence="4 6" id="KW-1133">Transmembrane helix</keyword>
<accession>A0A7N0UWE9</accession>
<comment type="subcellular location">
    <subcellularLocation>
        <location evidence="1">Membrane</location>
        <topology evidence="1">Multi-pass membrane protein</topology>
    </subcellularLocation>
</comment>
<dbReference type="GO" id="GO:0016020">
    <property type="term" value="C:membrane"/>
    <property type="evidence" value="ECO:0007669"/>
    <property type="project" value="UniProtKB-SubCell"/>
</dbReference>
<dbReference type="InterPro" id="IPR002528">
    <property type="entry name" value="MATE_fam"/>
</dbReference>
<feature type="transmembrane region" description="Helical" evidence="6">
    <location>
        <begin position="263"/>
        <end position="289"/>
    </location>
</feature>
<reference evidence="7" key="1">
    <citation type="submission" date="2021-01" db="UniProtKB">
        <authorList>
            <consortium name="EnsemblPlants"/>
        </authorList>
    </citation>
    <scope>IDENTIFICATION</scope>
</reference>
<dbReference type="PANTHER" id="PTHR11206">
    <property type="entry name" value="MULTIDRUG RESISTANCE PROTEIN"/>
    <property type="match status" value="1"/>
</dbReference>
<dbReference type="Proteomes" id="UP000594263">
    <property type="component" value="Unplaced"/>
</dbReference>
<evidence type="ECO:0000256" key="1">
    <source>
        <dbReference type="ARBA" id="ARBA00004141"/>
    </source>
</evidence>
<dbReference type="InterPro" id="IPR045069">
    <property type="entry name" value="MATE_euk"/>
</dbReference>
<feature type="transmembrane region" description="Helical" evidence="6">
    <location>
        <begin position="83"/>
        <end position="104"/>
    </location>
</feature>
<feature type="transmembrane region" description="Helical" evidence="6">
    <location>
        <begin position="125"/>
        <end position="149"/>
    </location>
</feature>
<proteinExistence type="inferred from homology"/>
<dbReference type="Gramene" id="Kaladp0087s0045.1.v1.1">
    <property type="protein sequence ID" value="Kaladp0087s0045.1.v1.1"/>
    <property type="gene ID" value="Kaladp0087s0045.v1.1"/>
</dbReference>
<dbReference type="GO" id="GO:1990961">
    <property type="term" value="P:xenobiotic detoxification by transmembrane export across the plasma membrane"/>
    <property type="evidence" value="ECO:0007669"/>
    <property type="project" value="InterPro"/>
</dbReference>
<dbReference type="EnsemblPlants" id="Kaladp0087s0045.1.v1.1">
    <property type="protein sequence ID" value="Kaladp0087s0045.1.v1.1"/>
    <property type="gene ID" value="Kaladp0087s0045.v1.1"/>
</dbReference>
<evidence type="ECO:0000256" key="6">
    <source>
        <dbReference type="RuleBase" id="RU004914"/>
    </source>
</evidence>
<name>A0A7N0UWE9_KALFE</name>
<dbReference type="GO" id="GO:0042910">
    <property type="term" value="F:xenobiotic transmembrane transporter activity"/>
    <property type="evidence" value="ECO:0007669"/>
    <property type="project" value="InterPro"/>
</dbReference>
<evidence type="ECO:0000256" key="3">
    <source>
        <dbReference type="ARBA" id="ARBA00022692"/>
    </source>
</evidence>
<comment type="similarity">
    <text evidence="2 6">Belongs to the multi antimicrobial extrusion (MATE) (TC 2.A.66.1) family.</text>
</comment>
<keyword evidence="8" id="KW-1185">Reference proteome</keyword>
<dbReference type="NCBIfam" id="TIGR00797">
    <property type="entry name" value="matE"/>
    <property type="match status" value="1"/>
</dbReference>
<feature type="transmembrane region" description="Helical" evidence="6">
    <location>
        <begin position="416"/>
        <end position="438"/>
    </location>
</feature>
<dbReference type="OMA" id="GLWANTA"/>
<sequence>MDENGDVDHPCVTIPEQAIQSGNWGSGSKPICRKDVVAEAKLQLLLAGPMILVSLFVSGLEIVTLMFVGHLGVLALAGASLGYSFMSATGILVIMGMASALDTMCGQSYGAKEYRLVGIHMQRSVVVHLLTCAVLSGLWANTAAILKAAGQHPEIANAAGVYAMCLIPSVYGYAVLLSLVKFLQTQSIVFPMILISAFTFAFHICLCWVMVYRTSLGSRGAAMAMSISVWLAVLIHSLYVKFSPSCKKTWPGISIEALKSIKFHLRIAIPSALMVCLELWTFEIIVLLAGLLPNPNLETSVLSITCNTSTIFFLVSYGFGAAISTRVSNELGAGNPRAVRLAVFVVLGIYIVVGLMSSLVLVATWRVIGYAYTNDREVVAALAIMMLILSASNFLDGIQCILSGIVRGCGKQKMGAFCNLAAYYLVGLPSAVILAFVLHTGAKGLWLGMLIAVFVQTLCLLVATMLTDLQKEVPGSSG</sequence>
<evidence type="ECO:0000256" key="5">
    <source>
        <dbReference type="ARBA" id="ARBA00023136"/>
    </source>
</evidence>
<organism evidence="7 8">
    <name type="scientific">Kalanchoe fedtschenkoi</name>
    <name type="common">Lavender scallops</name>
    <name type="synonym">South American air plant</name>
    <dbReference type="NCBI Taxonomy" id="63787"/>
    <lineage>
        <taxon>Eukaryota</taxon>
        <taxon>Viridiplantae</taxon>
        <taxon>Streptophyta</taxon>
        <taxon>Embryophyta</taxon>
        <taxon>Tracheophyta</taxon>
        <taxon>Spermatophyta</taxon>
        <taxon>Magnoliopsida</taxon>
        <taxon>eudicotyledons</taxon>
        <taxon>Gunneridae</taxon>
        <taxon>Pentapetalae</taxon>
        <taxon>Saxifragales</taxon>
        <taxon>Crassulaceae</taxon>
        <taxon>Kalanchoe</taxon>
    </lineage>
</organism>
<feature type="transmembrane region" description="Helical" evidence="6">
    <location>
        <begin position="155"/>
        <end position="176"/>
    </location>
</feature>
<feature type="transmembrane region" description="Helical" evidence="6">
    <location>
        <begin position="341"/>
        <end position="366"/>
    </location>
</feature>
<evidence type="ECO:0000313" key="8">
    <source>
        <dbReference type="Proteomes" id="UP000594263"/>
    </source>
</evidence>
<keyword evidence="3 6" id="KW-0812">Transmembrane</keyword>
<feature type="transmembrane region" description="Helical" evidence="6">
    <location>
        <begin position="378"/>
        <end position="395"/>
    </location>
</feature>